<evidence type="ECO:0000256" key="5">
    <source>
        <dbReference type="ARBA" id="ARBA00022692"/>
    </source>
</evidence>
<evidence type="ECO:0000256" key="9">
    <source>
        <dbReference type="SAM" id="Phobius"/>
    </source>
</evidence>
<evidence type="ECO:0000256" key="2">
    <source>
        <dbReference type="ARBA" id="ARBA00009765"/>
    </source>
</evidence>
<dbReference type="GO" id="GO:0000287">
    <property type="term" value="F:magnesium ion binding"/>
    <property type="evidence" value="ECO:0007669"/>
    <property type="project" value="TreeGrafter"/>
</dbReference>
<reference evidence="10 11" key="1">
    <citation type="journal article" date="2018" name="New Phytol.">
        <title>Comparative genomics and transcriptomics depict ericoid mycorrhizal fungi as versatile saprotrophs and plant mutualists.</title>
        <authorList>
            <person name="Martino E."/>
            <person name="Morin E."/>
            <person name="Grelet G.A."/>
            <person name="Kuo A."/>
            <person name="Kohler A."/>
            <person name="Daghino S."/>
            <person name="Barry K.W."/>
            <person name="Cichocki N."/>
            <person name="Clum A."/>
            <person name="Dockter R.B."/>
            <person name="Hainaut M."/>
            <person name="Kuo R.C."/>
            <person name="LaButti K."/>
            <person name="Lindahl B.D."/>
            <person name="Lindquist E.A."/>
            <person name="Lipzen A."/>
            <person name="Khouja H.R."/>
            <person name="Magnuson J."/>
            <person name="Murat C."/>
            <person name="Ohm R.A."/>
            <person name="Singer S.W."/>
            <person name="Spatafora J.W."/>
            <person name="Wang M."/>
            <person name="Veneault-Fourrey C."/>
            <person name="Henrissat B."/>
            <person name="Grigoriev I.V."/>
            <person name="Martin F.M."/>
            <person name="Perotto S."/>
        </authorList>
    </citation>
    <scope>NUCLEOTIDE SEQUENCE [LARGE SCALE GENOMIC DNA]</scope>
    <source>
        <strain evidence="10 11">ATCC 22711</strain>
    </source>
</reference>
<dbReference type="Gene3D" id="3.30.460.20">
    <property type="entry name" value="CorA soluble domain-like"/>
    <property type="match status" value="1"/>
</dbReference>
<keyword evidence="5 9" id="KW-0812">Transmembrane</keyword>
<evidence type="ECO:0000313" key="11">
    <source>
        <dbReference type="Proteomes" id="UP000241818"/>
    </source>
</evidence>
<dbReference type="GO" id="GO:0050897">
    <property type="term" value="F:cobalt ion binding"/>
    <property type="evidence" value="ECO:0007669"/>
    <property type="project" value="TreeGrafter"/>
</dbReference>
<evidence type="ECO:0000256" key="6">
    <source>
        <dbReference type="ARBA" id="ARBA00022989"/>
    </source>
</evidence>
<accession>A0A2T3AW55</accession>
<dbReference type="Proteomes" id="UP000241818">
    <property type="component" value="Unassembled WGS sequence"/>
</dbReference>
<dbReference type="SUPFAM" id="SSF144083">
    <property type="entry name" value="Magnesium transport protein CorA, transmembrane region"/>
    <property type="match status" value="1"/>
</dbReference>
<dbReference type="EMBL" id="KZ679014">
    <property type="protein sequence ID" value="PSS12905.1"/>
    <property type="molecule type" value="Genomic_DNA"/>
</dbReference>
<dbReference type="RefSeq" id="XP_024718896.1">
    <property type="nucleotide sequence ID" value="XM_024862815.1"/>
</dbReference>
<name>A0A2T3AW55_AMORE</name>
<proteinExistence type="inferred from homology"/>
<dbReference type="GO" id="GO:0015087">
    <property type="term" value="F:cobalt ion transmembrane transporter activity"/>
    <property type="evidence" value="ECO:0007669"/>
    <property type="project" value="TreeGrafter"/>
</dbReference>
<organism evidence="10 11">
    <name type="scientific">Amorphotheca resinae ATCC 22711</name>
    <dbReference type="NCBI Taxonomy" id="857342"/>
    <lineage>
        <taxon>Eukaryota</taxon>
        <taxon>Fungi</taxon>
        <taxon>Dikarya</taxon>
        <taxon>Ascomycota</taxon>
        <taxon>Pezizomycotina</taxon>
        <taxon>Leotiomycetes</taxon>
        <taxon>Helotiales</taxon>
        <taxon>Amorphothecaceae</taxon>
        <taxon>Amorphotheca</taxon>
    </lineage>
</organism>
<dbReference type="PANTHER" id="PTHR46494">
    <property type="entry name" value="CORA FAMILY METAL ION TRANSPORTER (EUROFUNG)"/>
    <property type="match status" value="1"/>
</dbReference>
<dbReference type="OrthoDB" id="165352at2759"/>
<dbReference type="Pfam" id="PF01544">
    <property type="entry name" value="CorA"/>
    <property type="match status" value="1"/>
</dbReference>
<evidence type="ECO:0000256" key="3">
    <source>
        <dbReference type="ARBA" id="ARBA00022448"/>
    </source>
</evidence>
<evidence type="ECO:0000256" key="1">
    <source>
        <dbReference type="ARBA" id="ARBA00004651"/>
    </source>
</evidence>
<dbReference type="GO" id="GO:0005886">
    <property type="term" value="C:plasma membrane"/>
    <property type="evidence" value="ECO:0007669"/>
    <property type="project" value="UniProtKB-SubCell"/>
</dbReference>
<comment type="subcellular location">
    <subcellularLocation>
        <location evidence="1">Cell membrane</location>
        <topology evidence="1">Multi-pass membrane protein</topology>
    </subcellularLocation>
</comment>
<feature type="transmembrane region" description="Helical" evidence="9">
    <location>
        <begin position="490"/>
        <end position="511"/>
    </location>
</feature>
<dbReference type="AlphaFoldDB" id="A0A2T3AW55"/>
<dbReference type="PANTHER" id="PTHR46494:SF1">
    <property type="entry name" value="CORA FAMILY METAL ION TRANSPORTER (EUROFUNG)"/>
    <property type="match status" value="1"/>
</dbReference>
<dbReference type="STRING" id="857342.A0A2T3AW55"/>
<keyword evidence="3" id="KW-0813">Transport</keyword>
<feature type="region of interest" description="Disordered" evidence="8">
    <location>
        <begin position="74"/>
        <end position="94"/>
    </location>
</feature>
<dbReference type="GeneID" id="36570896"/>
<dbReference type="GO" id="GO:0015095">
    <property type="term" value="F:magnesium ion transmembrane transporter activity"/>
    <property type="evidence" value="ECO:0007669"/>
    <property type="project" value="TreeGrafter"/>
</dbReference>
<dbReference type="InterPro" id="IPR045863">
    <property type="entry name" value="CorA_TM1_TM2"/>
</dbReference>
<keyword evidence="11" id="KW-1185">Reference proteome</keyword>
<dbReference type="SUPFAM" id="SSF143865">
    <property type="entry name" value="CorA soluble domain-like"/>
    <property type="match status" value="1"/>
</dbReference>
<keyword evidence="6 9" id="KW-1133">Transmembrane helix</keyword>
<dbReference type="InterPro" id="IPR045861">
    <property type="entry name" value="CorA_cytoplasmic_dom"/>
</dbReference>
<gene>
    <name evidence="10" type="ORF">M430DRAFT_143350</name>
</gene>
<sequence>MGSPTRSVQFHRDDLEPGLSPAKTAIRDPTGALEKRFSAEPESVPIAPALSRRTSRLATTRTFRTVDAVHLRPSWHAGQEPGLDPSKPNGGRAQTPILHEECQITVVDYSEEDIRVRDFDNAGLIDFLEEPQEDWIKCRWINVNGLSWDVVQALGNHKNLHKLAIEDLVNTNNRTKADWYTEHMYIVMTLQKLVHLHDEEESCSDSDEDTRDPKAGRRGGSLRFLRRAFRGSKSERSGTVAGSHPTTNGFIKGHMEGVVSAPAQKLRTIQRYHGGPNQERMAYMERHSPLTKRKLAVSAEQVSIFLTSDNTVIAFFQNSADDLETPILRRLSTPDTILRRSCDGSMLVQALIDGIVDLAIPVATAYQDIIGELEINVLTEPTITHTSNLYILTSEMTKIRGFVSPVINLINALRDHKHPTGNSQGSYRGDMKKDSSVTISPMAQTYLGDVEDHIILITDSLDNMRRSCDNMIDLIFNTISAYQNESMKQLTVVTIIFLPLSFMTGYFGMNITDFPSIHHKESYFWIVAAPVGFAVILFLMRDMLKWWLTRFIQKRGISKHRKGRLLRDKNL</sequence>
<keyword evidence="4" id="KW-1003">Cell membrane</keyword>
<feature type="region of interest" description="Disordered" evidence="8">
    <location>
        <begin position="231"/>
        <end position="251"/>
    </location>
</feature>
<evidence type="ECO:0000256" key="8">
    <source>
        <dbReference type="SAM" id="MobiDB-lite"/>
    </source>
</evidence>
<dbReference type="InParanoid" id="A0A2T3AW55"/>
<comment type="similarity">
    <text evidence="2">Belongs to the CorA metal ion transporter (MIT) (TC 1.A.35) family.</text>
</comment>
<evidence type="ECO:0000256" key="4">
    <source>
        <dbReference type="ARBA" id="ARBA00022475"/>
    </source>
</evidence>
<dbReference type="InterPro" id="IPR002523">
    <property type="entry name" value="MgTranspt_CorA/ZnTranspt_ZntB"/>
</dbReference>
<evidence type="ECO:0000313" key="10">
    <source>
        <dbReference type="EMBL" id="PSS12905.1"/>
    </source>
</evidence>
<evidence type="ECO:0000256" key="7">
    <source>
        <dbReference type="ARBA" id="ARBA00023136"/>
    </source>
</evidence>
<dbReference type="Gene3D" id="1.20.58.340">
    <property type="entry name" value="Magnesium transport protein CorA, transmembrane region"/>
    <property type="match status" value="2"/>
</dbReference>
<feature type="region of interest" description="Disordered" evidence="8">
    <location>
        <begin position="1"/>
        <end position="42"/>
    </location>
</feature>
<keyword evidence="7 9" id="KW-0472">Membrane</keyword>
<feature type="transmembrane region" description="Helical" evidence="9">
    <location>
        <begin position="523"/>
        <end position="540"/>
    </location>
</feature>
<protein>
    <submittedName>
        <fullName evidence="10">Uncharacterized protein</fullName>
    </submittedName>
</protein>